<protein>
    <submittedName>
        <fullName evidence="1">Uncharacterized protein</fullName>
    </submittedName>
</protein>
<proteinExistence type="predicted"/>
<dbReference type="EMBL" id="BLKM01000855">
    <property type="protein sequence ID" value="GFG39063.1"/>
    <property type="molecule type" value="Genomic_DNA"/>
</dbReference>
<feature type="non-terminal residue" evidence="1">
    <location>
        <position position="66"/>
    </location>
</feature>
<organism evidence="1 2">
    <name type="scientific">Coptotermes formosanus</name>
    <name type="common">Formosan subterranean termite</name>
    <dbReference type="NCBI Taxonomy" id="36987"/>
    <lineage>
        <taxon>Eukaryota</taxon>
        <taxon>Metazoa</taxon>
        <taxon>Ecdysozoa</taxon>
        <taxon>Arthropoda</taxon>
        <taxon>Hexapoda</taxon>
        <taxon>Insecta</taxon>
        <taxon>Pterygota</taxon>
        <taxon>Neoptera</taxon>
        <taxon>Polyneoptera</taxon>
        <taxon>Dictyoptera</taxon>
        <taxon>Blattodea</taxon>
        <taxon>Blattoidea</taxon>
        <taxon>Termitoidae</taxon>
        <taxon>Rhinotermitidae</taxon>
        <taxon>Coptotermes</taxon>
    </lineage>
</organism>
<reference evidence="2" key="1">
    <citation type="submission" date="2020-01" db="EMBL/GenBank/DDBJ databases">
        <title>Draft genome sequence of the Termite Coptotermes fromosanus.</title>
        <authorList>
            <person name="Itakura S."/>
            <person name="Yosikawa Y."/>
            <person name="Umezawa K."/>
        </authorList>
    </citation>
    <scope>NUCLEOTIDE SEQUENCE [LARGE SCALE GENOMIC DNA]</scope>
</reference>
<name>A0A6L2Q2F6_COPFO</name>
<dbReference type="AlphaFoldDB" id="A0A6L2Q2F6"/>
<dbReference type="InParanoid" id="A0A6L2Q2F6"/>
<sequence>MSSTALQTIRIVQRLGAAVGGCGRGGGFAAGYGRPAAEASEVCGRGRWWVQHRGVPNTPEWRSAVP</sequence>
<keyword evidence="2" id="KW-1185">Reference proteome</keyword>
<evidence type="ECO:0000313" key="2">
    <source>
        <dbReference type="Proteomes" id="UP000502823"/>
    </source>
</evidence>
<dbReference type="Proteomes" id="UP000502823">
    <property type="component" value="Unassembled WGS sequence"/>
</dbReference>
<gene>
    <name evidence="1" type="ORF">Cfor_02594</name>
</gene>
<accession>A0A6L2Q2F6</accession>
<comment type="caution">
    <text evidence="1">The sequence shown here is derived from an EMBL/GenBank/DDBJ whole genome shotgun (WGS) entry which is preliminary data.</text>
</comment>
<evidence type="ECO:0000313" key="1">
    <source>
        <dbReference type="EMBL" id="GFG39063.1"/>
    </source>
</evidence>